<name>A0ACB7X347_9ERIC</name>
<organism evidence="1 2">
    <name type="scientific">Vaccinium darrowii</name>
    <dbReference type="NCBI Taxonomy" id="229202"/>
    <lineage>
        <taxon>Eukaryota</taxon>
        <taxon>Viridiplantae</taxon>
        <taxon>Streptophyta</taxon>
        <taxon>Embryophyta</taxon>
        <taxon>Tracheophyta</taxon>
        <taxon>Spermatophyta</taxon>
        <taxon>Magnoliopsida</taxon>
        <taxon>eudicotyledons</taxon>
        <taxon>Gunneridae</taxon>
        <taxon>Pentapetalae</taxon>
        <taxon>asterids</taxon>
        <taxon>Ericales</taxon>
        <taxon>Ericaceae</taxon>
        <taxon>Vaccinioideae</taxon>
        <taxon>Vaccinieae</taxon>
        <taxon>Vaccinium</taxon>
    </lineage>
</organism>
<dbReference type="Proteomes" id="UP000828048">
    <property type="component" value="Chromosome 2"/>
</dbReference>
<dbReference type="EMBL" id="CM037152">
    <property type="protein sequence ID" value="KAH7835084.1"/>
    <property type="molecule type" value="Genomic_DNA"/>
</dbReference>
<protein>
    <submittedName>
        <fullName evidence="1">Uncharacterized protein</fullName>
    </submittedName>
</protein>
<evidence type="ECO:0000313" key="2">
    <source>
        <dbReference type="Proteomes" id="UP000828048"/>
    </source>
</evidence>
<comment type="caution">
    <text evidence="1">The sequence shown here is derived from an EMBL/GenBank/DDBJ whole genome shotgun (WGS) entry which is preliminary data.</text>
</comment>
<sequence>MPLLEATIDDDDDDDDDDEFERVRMHDLIRDMAFRITGGRYRHMVKDEKGLYGPPYNDWSEDHERISFMNNWMSELPNRPPVCPRLTTLLLQDNFISLIPDSFFDNMPCLKVLNLSYNIIQRLPESISNLENLHALILSDCQKLEYVPSMEKLKALKVFILTRSLIKEAPKGIEQLVNLRKLDLSDNRRLETFPSTKLRGLPKLHWLLLGLTRVKVSTEDLTCLSQLKVVRVQFHNVQELTMYMTSQQFHGLEQYRLRVGETIHGLEYRLRVGETIEKYMYSTKFVAINVESEHFQSGVEQLVLPEDTEEFVLRGSRDLISLSSIPSLKNVTGLRKCEVGGCNRLESIFSSSSFSEDGQISLSSVSGLTLFDLPSCRVLFDGISPAHNISFNLTQLIISNCHSMKYILPAQLLQNLPNLERLEVKSCESVEEIIVEEEEMNGSHHQDDSNTITFPRLKKLNLFSLPTLKSIYTGTMVCETEFTILVDACPMLRRLPLSLHMDNEQASAPPSHRILGDDEWWESLEWDDPRTKTTLQPFFWNELQFALIAKIDVLDIVFVGTVVSSCSIALTL</sequence>
<reference evidence="1 2" key="1">
    <citation type="journal article" date="2021" name="Hortic Res">
        <title>High-quality reference genome and annotation aids understanding of berry development for evergreen blueberry (Vaccinium darrowii).</title>
        <authorList>
            <person name="Yu J."/>
            <person name="Hulse-Kemp A.M."/>
            <person name="Babiker E."/>
            <person name="Staton M."/>
        </authorList>
    </citation>
    <scope>NUCLEOTIDE SEQUENCE [LARGE SCALE GENOMIC DNA]</scope>
    <source>
        <strain evidence="2">cv. NJ 8807/NJ 8810</strain>
        <tissue evidence="1">Young leaf</tissue>
    </source>
</reference>
<proteinExistence type="predicted"/>
<keyword evidence="2" id="KW-1185">Reference proteome</keyword>
<evidence type="ECO:0000313" key="1">
    <source>
        <dbReference type="EMBL" id="KAH7835084.1"/>
    </source>
</evidence>
<gene>
    <name evidence="1" type="ORF">Vadar_022760</name>
</gene>
<accession>A0ACB7X347</accession>